<dbReference type="OrthoDB" id="4041885at2759"/>
<keyword evidence="2" id="KW-1185">Reference proteome</keyword>
<protein>
    <submittedName>
        <fullName evidence="1">HBR487Cp</fullName>
    </submittedName>
</protein>
<dbReference type="RefSeq" id="XP_017986384.1">
    <property type="nucleotide sequence ID" value="XM_018130895.1"/>
</dbReference>
<accession>A0A109UXQ4</accession>
<evidence type="ECO:0000313" key="1">
    <source>
        <dbReference type="EMBL" id="AMD19388.1"/>
    </source>
</evidence>
<gene>
    <name evidence="1" type="ORF">AW171_hschr21216</name>
</gene>
<dbReference type="GeneID" id="28721680"/>
<name>A0A109UXQ4_9SACH</name>
<dbReference type="AlphaFoldDB" id="A0A109UXQ4"/>
<proteinExistence type="predicted"/>
<dbReference type="Proteomes" id="UP000243052">
    <property type="component" value="Chromosome ii"/>
</dbReference>
<sequence>MSSFDCNENGEILNVKNGNEIISKDLHTWFKSLLEGDANCWKNDTADLVKTIAKENFEQLVLTFVLLLYIWVAKL</sequence>
<reference evidence="1 2" key="1">
    <citation type="submission" date="2016-01" db="EMBL/GenBank/DDBJ databases">
        <title>Genome sequence of the yeast Holleya sinecauda.</title>
        <authorList>
            <person name="Dietrich F.S."/>
        </authorList>
    </citation>
    <scope>NUCLEOTIDE SEQUENCE [LARGE SCALE GENOMIC DNA]</scope>
    <source>
        <strain evidence="1 2">ATCC 58844</strain>
    </source>
</reference>
<dbReference type="EMBL" id="CP014242">
    <property type="protein sequence ID" value="AMD19388.1"/>
    <property type="molecule type" value="Genomic_DNA"/>
</dbReference>
<organism evidence="1 2">
    <name type="scientific">Eremothecium sinecaudum</name>
    <dbReference type="NCBI Taxonomy" id="45286"/>
    <lineage>
        <taxon>Eukaryota</taxon>
        <taxon>Fungi</taxon>
        <taxon>Dikarya</taxon>
        <taxon>Ascomycota</taxon>
        <taxon>Saccharomycotina</taxon>
        <taxon>Saccharomycetes</taxon>
        <taxon>Saccharomycetales</taxon>
        <taxon>Saccharomycetaceae</taxon>
        <taxon>Eremothecium</taxon>
    </lineage>
</organism>
<evidence type="ECO:0000313" key="2">
    <source>
        <dbReference type="Proteomes" id="UP000243052"/>
    </source>
</evidence>